<evidence type="ECO:0000256" key="1">
    <source>
        <dbReference type="ARBA" id="ARBA00004496"/>
    </source>
</evidence>
<evidence type="ECO:0000256" key="12">
    <source>
        <dbReference type="ARBA" id="ARBA00022806"/>
    </source>
</evidence>
<keyword evidence="8" id="KW-0479">Metal-binding</keyword>
<keyword evidence="13" id="KW-0862">Zinc</keyword>
<keyword evidence="6" id="KW-0597">Phosphoprotein</keyword>
<protein>
    <recommendedName>
        <fullName evidence="3">RNA helicase</fullName>
        <ecNumber evidence="3">3.6.4.13</ecNumber>
    </recommendedName>
</protein>
<evidence type="ECO:0000256" key="13">
    <source>
        <dbReference type="ARBA" id="ARBA00022833"/>
    </source>
</evidence>
<dbReference type="GO" id="GO:0016787">
    <property type="term" value="F:hydrolase activity"/>
    <property type="evidence" value="ECO:0007669"/>
    <property type="project" value="UniProtKB-KW"/>
</dbReference>
<keyword evidence="16" id="KW-0391">Immunity</keyword>
<organism evidence="23 24">
    <name type="scientific">Pocillopora meandrina</name>
    <dbReference type="NCBI Taxonomy" id="46732"/>
    <lineage>
        <taxon>Eukaryota</taxon>
        <taxon>Metazoa</taxon>
        <taxon>Cnidaria</taxon>
        <taxon>Anthozoa</taxon>
        <taxon>Hexacorallia</taxon>
        <taxon>Scleractinia</taxon>
        <taxon>Astrocoeniina</taxon>
        <taxon>Pocilloporidae</taxon>
        <taxon>Pocillopora</taxon>
    </lineage>
</organism>
<dbReference type="GO" id="GO:0005737">
    <property type="term" value="C:cytoplasm"/>
    <property type="evidence" value="ECO:0007669"/>
    <property type="project" value="UniProtKB-SubCell"/>
</dbReference>
<comment type="subcellular location">
    <subcellularLocation>
        <location evidence="1">Cytoplasm</location>
    </subcellularLocation>
</comment>
<dbReference type="Pfam" id="PF16739">
    <property type="entry name" value="CARD_2"/>
    <property type="match status" value="1"/>
</dbReference>
<dbReference type="Pfam" id="PF18119">
    <property type="entry name" value="RIG-I_C"/>
    <property type="match status" value="1"/>
</dbReference>
<dbReference type="Proteomes" id="UP001159428">
    <property type="component" value="Unassembled WGS sequence"/>
</dbReference>
<dbReference type="PROSITE" id="PS51194">
    <property type="entry name" value="HELICASE_CTER"/>
    <property type="match status" value="1"/>
</dbReference>
<dbReference type="GO" id="GO:0045087">
    <property type="term" value="P:innate immune response"/>
    <property type="evidence" value="ECO:0007669"/>
    <property type="project" value="UniProtKB-KW"/>
</dbReference>
<keyword evidence="24" id="KW-1185">Reference proteome</keyword>
<dbReference type="PROSITE" id="PS51192">
    <property type="entry name" value="HELICASE_ATP_BIND_1"/>
    <property type="match status" value="1"/>
</dbReference>
<dbReference type="InterPro" id="IPR038557">
    <property type="entry name" value="RLR_C_sf"/>
</dbReference>
<evidence type="ECO:0000256" key="9">
    <source>
        <dbReference type="ARBA" id="ARBA00022737"/>
    </source>
</evidence>
<evidence type="ECO:0000259" key="21">
    <source>
        <dbReference type="PROSITE" id="PS51194"/>
    </source>
</evidence>
<keyword evidence="10" id="KW-0547">Nucleotide-binding</keyword>
<gene>
    <name evidence="23" type="ORF">PMEA_00020154</name>
</gene>
<evidence type="ECO:0000256" key="11">
    <source>
        <dbReference type="ARBA" id="ARBA00022801"/>
    </source>
</evidence>
<dbReference type="PROSITE" id="PS51789">
    <property type="entry name" value="RLR_CTR"/>
    <property type="match status" value="1"/>
</dbReference>
<dbReference type="InterPro" id="IPR011029">
    <property type="entry name" value="DEATH-like_dom_sf"/>
</dbReference>
<keyword evidence="4" id="KW-0963">Cytoplasm</keyword>
<dbReference type="InterPro" id="IPR051363">
    <property type="entry name" value="RLR_Helicase"/>
</dbReference>
<dbReference type="SMART" id="SM00487">
    <property type="entry name" value="DEXDc"/>
    <property type="match status" value="1"/>
</dbReference>
<dbReference type="EMBL" id="CALNXJ010000036">
    <property type="protein sequence ID" value="CAH3142394.1"/>
    <property type="molecule type" value="Genomic_DNA"/>
</dbReference>
<dbReference type="GO" id="GO:0051607">
    <property type="term" value="P:defense response to virus"/>
    <property type="evidence" value="ECO:0007669"/>
    <property type="project" value="UniProtKB-KW"/>
</dbReference>
<keyword evidence="18" id="KW-0051">Antiviral defense</keyword>
<evidence type="ECO:0000259" key="20">
    <source>
        <dbReference type="PROSITE" id="PS51192"/>
    </source>
</evidence>
<evidence type="ECO:0000313" key="23">
    <source>
        <dbReference type="EMBL" id="CAH3142394.1"/>
    </source>
</evidence>
<dbReference type="SUPFAM" id="SSF52540">
    <property type="entry name" value="P-loop containing nucleoside triphosphate hydrolases"/>
    <property type="match status" value="1"/>
</dbReference>
<evidence type="ECO:0000256" key="14">
    <source>
        <dbReference type="ARBA" id="ARBA00022840"/>
    </source>
</evidence>
<evidence type="ECO:0000256" key="18">
    <source>
        <dbReference type="ARBA" id="ARBA00023118"/>
    </source>
</evidence>
<dbReference type="GO" id="GO:0046872">
    <property type="term" value="F:metal ion binding"/>
    <property type="evidence" value="ECO:0007669"/>
    <property type="project" value="UniProtKB-KW"/>
</dbReference>
<evidence type="ECO:0000256" key="3">
    <source>
        <dbReference type="ARBA" id="ARBA00012552"/>
    </source>
</evidence>
<dbReference type="Gene3D" id="1.10.533.10">
    <property type="entry name" value="Death Domain, Fas"/>
    <property type="match status" value="1"/>
</dbReference>
<evidence type="ECO:0000256" key="4">
    <source>
        <dbReference type="ARBA" id="ARBA00022490"/>
    </source>
</evidence>
<dbReference type="Pfam" id="PF00270">
    <property type="entry name" value="DEAD"/>
    <property type="match status" value="1"/>
</dbReference>
<evidence type="ECO:0000256" key="8">
    <source>
        <dbReference type="ARBA" id="ARBA00022723"/>
    </source>
</evidence>
<evidence type="ECO:0000256" key="2">
    <source>
        <dbReference type="ARBA" id="ARBA00006866"/>
    </source>
</evidence>
<dbReference type="InterPro" id="IPR031964">
    <property type="entry name" value="CARD_dom"/>
</dbReference>
<dbReference type="Gene3D" id="1.20.1320.30">
    <property type="match status" value="1"/>
</dbReference>
<dbReference type="Pfam" id="PF11648">
    <property type="entry name" value="RIG-I_C-RD"/>
    <property type="match status" value="1"/>
</dbReference>
<keyword evidence="14" id="KW-0067">ATP-binding</keyword>
<dbReference type="InterPro" id="IPR041204">
    <property type="entry name" value="RIG-I-like_C"/>
</dbReference>
<dbReference type="InterPro" id="IPR021673">
    <property type="entry name" value="RLR_CTR"/>
</dbReference>
<dbReference type="SMART" id="SM00490">
    <property type="entry name" value="HELICc"/>
    <property type="match status" value="1"/>
</dbReference>
<feature type="domain" description="RLR CTR" evidence="22">
    <location>
        <begin position="853"/>
        <end position="982"/>
    </location>
</feature>
<dbReference type="InterPro" id="IPR027417">
    <property type="entry name" value="P-loop_NTPase"/>
</dbReference>
<dbReference type="GO" id="GO:0005524">
    <property type="term" value="F:ATP binding"/>
    <property type="evidence" value="ECO:0007669"/>
    <property type="project" value="UniProtKB-KW"/>
</dbReference>
<dbReference type="PANTHER" id="PTHR14074:SF16">
    <property type="entry name" value="ANTIVIRAL INNATE IMMUNE RESPONSE RECEPTOR RIG-I"/>
    <property type="match status" value="1"/>
</dbReference>
<feature type="domain" description="Helicase C-terminal" evidence="21">
    <location>
        <begin position="665"/>
        <end position="836"/>
    </location>
</feature>
<dbReference type="Pfam" id="PF00271">
    <property type="entry name" value="Helicase_C"/>
    <property type="match status" value="1"/>
</dbReference>
<keyword evidence="5" id="KW-1017">Isopeptide bond</keyword>
<evidence type="ECO:0000256" key="7">
    <source>
        <dbReference type="ARBA" id="ARBA00022588"/>
    </source>
</evidence>
<feature type="domain" description="Helicase ATP-binding" evidence="20">
    <location>
        <begin position="290"/>
        <end position="492"/>
    </location>
</feature>
<dbReference type="GO" id="GO:0003723">
    <property type="term" value="F:RNA binding"/>
    <property type="evidence" value="ECO:0007669"/>
    <property type="project" value="UniProtKB-KW"/>
</dbReference>
<dbReference type="InterPro" id="IPR001650">
    <property type="entry name" value="Helicase_C-like"/>
</dbReference>
<keyword evidence="7" id="KW-0399">Innate immunity</keyword>
<proteinExistence type="inferred from homology"/>
<evidence type="ECO:0000256" key="16">
    <source>
        <dbReference type="ARBA" id="ARBA00022859"/>
    </source>
</evidence>
<comment type="caution">
    <text evidence="23">The sequence shown here is derived from an EMBL/GenBank/DDBJ whole genome shotgun (WGS) entry which is preliminary data.</text>
</comment>
<dbReference type="Gene3D" id="3.40.50.300">
    <property type="entry name" value="P-loop containing nucleotide triphosphate hydrolases"/>
    <property type="match status" value="2"/>
</dbReference>
<keyword evidence="11" id="KW-0378">Hydrolase</keyword>
<evidence type="ECO:0000256" key="17">
    <source>
        <dbReference type="ARBA" id="ARBA00022884"/>
    </source>
</evidence>
<dbReference type="InterPro" id="IPR014001">
    <property type="entry name" value="Helicase_ATP-bd"/>
</dbReference>
<keyword evidence="15" id="KW-0832">Ubl conjugation</keyword>
<dbReference type="AlphaFoldDB" id="A0AAU9XBB8"/>
<reference evidence="23 24" key="1">
    <citation type="submission" date="2022-05" db="EMBL/GenBank/DDBJ databases">
        <authorList>
            <consortium name="Genoscope - CEA"/>
            <person name="William W."/>
        </authorList>
    </citation>
    <scope>NUCLEOTIDE SEQUENCE [LARGE SCALE GENOMIC DNA]</scope>
</reference>
<comment type="similarity">
    <text evidence="2">Belongs to the helicase family. RLR subfamily.</text>
</comment>
<evidence type="ECO:0000256" key="6">
    <source>
        <dbReference type="ARBA" id="ARBA00022553"/>
    </source>
</evidence>
<keyword evidence="17" id="KW-0694">RNA-binding</keyword>
<comment type="catalytic activity">
    <reaction evidence="19">
        <text>ATP + H2O = ADP + phosphate + H(+)</text>
        <dbReference type="Rhea" id="RHEA:13065"/>
        <dbReference type="ChEBI" id="CHEBI:15377"/>
        <dbReference type="ChEBI" id="CHEBI:15378"/>
        <dbReference type="ChEBI" id="CHEBI:30616"/>
        <dbReference type="ChEBI" id="CHEBI:43474"/>
        <dbReference type="ChEBI" id="CHEBI:456216"/>
        <dbReference type="EC" id="3.6.4.13"/>
    </reaction>
    <physiologicalReaction direction="left-to-right" evidence="19">
        <dbReference type="Rhea" id="RHEA:13066"/>
    </physiologicalReaction>
</comment>
<keyword evidence="9" id="KW-0677">Repeat</keyword>
<name>A0AAU9XBB8_9CNID</name>
<sequence length="995" mass="113680">MTIPEATWIDLLDERTPHLIEEVAPTKLLHYLNLPKWDKEKITREERYEGPAYATATLLDKLKKQNGPEGQKIFDALVRALRKIGNQQSALLLDPHFKVPSALEEIEGENCSRLGILGTAAEIGVRIRLMNEETKKYCEKLENEIWIKFQDIRSESTLQLRNQLHADLPEGAAFSAVIQETKDKLPACKLRVSQKSAADQIWEDYGNGKLRAILKEKLLHGIGADNNHLKMSIHIMAEEYEWACKTLAGSNSTELSDETQKMQKVRIPPVFLDKSASRKLELRSYQQELSIPALKGNNCIICAPTNSGKTYVALAIAIAHLAELRAKVAENKCRTPVSTSIPRKKVLFIVNKVNLVLQQRQRFDYYLSNRVDGHDVTDISGANAQDKQLDEITEENDVIVLTAQILVDALKSRRVSITDYSLLIFDECHHTDKGHPYNDIMLKYLGIKYGSRGAQELTQERQNLPQIIGLTASLGVGKAKSRIEAQDHILQLCSNLDCSAIVTVEKHKKDLQGFTGRCIRTCHEIANGETDYFDEIMNAVMINIEQMLPRLSRRNGTPNDRGGQQYQQWLKELDRDSVTHKSREQCTLVQHLQVYNTALAIKKCCRVKDALKYITEFHDRQREDKFKDTDRNLRALYQKAREDLDLKIKEKGELRNPKLEAVASLLKQKYQACVEEGGQQTAKGMLFTKTRESTKALKAWLDENPDLRFIRAERLVGTGKGEDGMTQCQQEEVIANFRSGRVNLLVSTTVGEEGIDIPDCKFVIRYDVRGNEIASVQSRGRVRDREGQYEVVAGKETGVIEKENLNVIREEMMEDAIREVKAMNVDEYKEKILDLQRRTISQRQRKETIKKYEKSKRHQEKVKLFCRKCQVFACSGISIRCIKEAHHVVIDQDFPSKFYFKKSKSPRKINDIELTGPLHCQDCDAEWGVMLKYKSKELPCIKASCFGFEFEEEDGGTKTFSFRKWKDVLFNVKGFDPSETQTEFVSLDIPELSLD</sequence>
<accession>A0AAU9XBB8</accession>
<dbReference type="EC" id="3.6.4.13" evidence="3"/>
<evidence type="ECO:0000256" key="5">
    <source>
        <dbReference type="ARBA" id="ARBA00022499"/>
    </source>
</evidence>
<evidence type="ECO:0000256" key="19">
    <source>
        <dbReference type="ARBA" id="ARBA00049390"/>
    </source>
</evidence>
<dbReference type="PANTHER" id="PTHR14074">
    <property type="entry name" value="HELICASE WITH DEATH DOMAIN-RELATED"/>
    <property type="match status" value="1"/>
</dbReference>
<keyword evidence="12" id="KW-0347">Helicase</keyword>
<dbReference type="Gene3D" id="2.170.150.30">
    <property type="entry name" value="RIG-I-like receptor, C-terminal regulatory domain"/>
    <property type="match status" value="1"/>
</dbReference>
<evidence type="ECO:0000256" key="10">
    <source>
        <dbReference type="ARBA" id="ARBA00022741"/>
    </source>
</evidence>
<evidence type="ECO:0000313" key="24">
    <source>
        <dbReference type="Proteomes" id="UP001159428"/>
    </source>
</evidence>
<dbReference type="InterPro" id="IPR011545">
    <property type="entry name" value="DEAD/DEAH_box_helicase_dom"/>
</dbReference>
<dbReference type="GO" id="GO:0003724">
    <property type="term" value="F:RNA helicase activity"/>
    <property type="evidence" value="ECO:0007669"/>
    <property type="project" value="UniProtKB-EC"/>
</dbReference>
<evidence type="ECO:0000256" key="15">
    <source>
        <dbReference type="ARBA" id="ARBA00022843"/>
    </source>
</evidence>
<evidence type="ECO:0000259" key="22">
    <source>
        <dbReference type="PROSITE" id="PS51789"/>
    </source>
</evidence>